<dbReference type="NCBIfam" id="TIGR01499">
    <property type="entry name" value="folC"/>
    <property type="match status" value="1"/>
</dbReference>
<evidence type="ECO:0000256" key="1">
    <source>
        <dbReference type="ARBA" id="ARBA00008276"/>
    </source>
</evidence>
<feature type="domain" description="Mur ligase C-terminal" evidence="11">
    <location>
        <begin position="294"/>
        <end position="410"/>
    </location>
</feature>
<dbReference type="InterPro" id="IPR004101">
    <property type="entry name" value="Mur_ligase_C"/>
</dbReference>
<evidence type="ECO:0000256" key="6">
    <source>
        <dbReference type="ARBA" id="ARBA00022840"/>
    </source>
</evidence>
<dbReference type="OrthoDB" id="9809356at2"/>
<dbReference type="InterPro" id="IPR013221">
    <property type="entry name" value="Mur_ligase_cen"/>
</dbReference>
<keyword evidence="7" id="KW-0460">Magnesium</keyword>
<evidence type="ECO:0000256" key="9">
    <source>
        <dbReference type="ARBA" id="ARBA00047493"/>
    </source>
</evidence>
<evidence type="ECO:0000256" key="2">
    <source>
        <dbReference type="ARBA" id="ARBA00013025"/>
    </source>
</evidence>
<keyword evidence="4" id="KW-0479">Metal-binding</keyword>
<evidence type="ECO:0000256" key="8">
    <source>
        <dbReference type="ARBA" id="ARBA00030592"/>
    </source>
</evidence>
<evidence type="ECO:0000259" key="11">
    <source>
        <dbReference type="Pfam" id="PF02875"/>
    </source>
</evidence>
<keyword evidence="3 10" id="KW-0436">Ligase</keyword>
<dbReference type="Pfam" id="PF02875">
    <property type="entry name" value="Mur_ligase_C"/>
    <property type="match status" value="1"/>
</dbReference>
<dbReference type="SUPFAM" id="SSF53623">
    <property type="entry name" value="MurD-like peptide ligases, catalytic domain"/>
    <property type="match status" value="1"/>
</dbReference>
<dbReference type="InterPro" id="IPR036615">
    <property type="entry name" value="Mur_ligase_C_dom_sf"/>
</dbReference>
<organism evidence="13 14">
    <name type="scientific">Companilactobacillus mishanensis</name>
    <dbReference type="NCBI Taxonomy" id="2486008"/>
    <lineage>
        <taxon>Bacteria</taxon>
        <taxon>Bacillati</taxon>
        <taxon>Bacillota</taxon>
        <taxon>Bacilli</taxon>
        <taxon>Lactobacillales</taxon>
        <taxon>Lactobacillaceae</taxon>
        <taxon>Companilactobacillus</taxon>
    </lineage>
</organism>
<dbReference type="EMBL" id="VDFM01000003">
    <property type="protein sequence ID" value="MQS52245.1"/>
    <property type="molecule type" value="Genomic_DNA"/>
</dbReference>
<dbReference type="AlphaFoldDB" id="A0A5P0ZGY3"/>
<dbReference type="InterPro" id="IPR018109">
    <property type="entry name" value="Folylpolyglutamate_synth_CS"/>
</dbReference>
<protein>
    <recommendedName>
        <fullName evidence="2">tetrahydrofolate synthase</fullName>
        <ecNumber evidence="2">6.3.2.17</ecNumber>
    </recommendedName>
    <alternativeName>
        <fullName evidence="8">Tetrahydrofolylpolyglutamate synthase</fullName>
    </alternativeName>
</protein>
<evidence type="ECO:0000256" key="7">
    <source>
        <dbReference type="ARBA" id="ARBA00022842"/>
    </source>
</evidence>
<evidence type="ECO:0000313" key="13">
    <source>
        <dbReference type="EMBL" id="MQS52245.1"/>
    </source>
</evidence>
<dbReference type="EC" id="6.3.2.17" evidence="2"/>
<reference evidence="13 14" key="1">
    <citation type="journal article" date="2019" name="Syst. Appl. Microbiol.">
        <title>Polyphasic characterization of two novel Lactobacillus spp. isolated from blown salami packages: Description of Lactobacillus halodurans sp. nov. and Lactobacillus salsicarnum sp. nov.</title>
        <authorList>
            <person name="Schuster J.A."/>
            <person name="Klingl A."/>
            <person name="Vogel R.F."/>
            <person name="Ehrmann M.A."/>
        </authorList>
    </citation>
    <scope>NUCLEOTIDE SEQUENCE [LARGE SCALE GENOMIC DNA]</scope>
    <source>
        <strain evidence="13 14">TMW 1.2118</strain>
    </source>
</reference>
<dbReference type="GO" id="GO:0005524">
    <property type="term" value="F:ATP binding"/>
    <property type="evidence" value="ECO:0007669"/>
    <property type="project" value="UniProtKB-KW"/>
</dbReference>
<dbReference type="Gene3D" id="3.90.190.20">
    <property type="entry name" value="Mur ligase, C-terminal domain"/>
    <property type="match status" value="1"/>
</dbReference>
<evidence type="ECO:0000256" key="4">
    <source>
        <dbReference type="ARBA" id="ARBA00022723"/>
    </source>
</evidence>
<proteinExistence type="inferred from homology"/>
<evidence type="ECO:0000256" key="10">
    <source>
        <dbReference type="PIRNR" id="PIRNR001563"/>
    </source>
</evidence>
<evidence type="ECO:0000259" key="12">
    <source>
        <dbReference type="Pfam" id="PF08245"/>
    </source>
</evidence>
<dbReference type="GO" id="GO:0004326">
    <property type="term" value="F:tetrahydrofolylpolyglutamate synthase activity"/>
    <property type="evidence" value="ECO:0007669"/>
    <property type="project" value="UniProtKB-EC"/>
</dbReference>
<evidence type="ECO:0000256" key="5">
    <source>
        <dbReference type="ARBA" id="ARBA00022741"/>
    </source>
</evidence>
<gene>
    <name evidence="13" type="ORF">FHL02_04335</name>
</gene>
<comment type="similarity">
    <text evidence="1 10">Belongs to the folylpolyglutamate synthase family.</text>
</comment>
<comment type="catalytic activity">
    <reaction evidence="9">
        <text>(6S)-5,6,7,8-tetrahydrofolyl-(gamma-L-Glu)(n) + L-glutamate + ATP = (6S)-5,6,7,8-tetrahydrofolyl-(gamma-L-Glu)(n+1) + ADP + phosphate + H(+)</text>
        <dbReference type="Rhea" id="RHEA:10580"/>
        <dbReference type="Rhea" id="RHEA-COMP:14738"/>
        <dbReference type="Rhea" id="RHEA-COMP:14740"/>
        <dbReference type="ChEBI" id="CHEBI:15378"/>
        <dbReference type="ChEBI" id="CHEBI:29985"/>
        <dbReference type="ChEBI" id="CHEBI:30616"/>
        <dbReference type="ChEBI" id="CHEBI:43474"/>
        <dbReference type="ChEBI" id="CHEBI:141005"/>
        <dbReference type="ChEBI" id="CHEBI:456216"/>
        <dbReference type="EC" id="6.3.2.17"/>
    </reaction>
</comment>
<dbReference type="Proteomes" id="UP000380386">
    <property type="component" value="Unassembled WGS sequence"/>
</dbReference>
<dbReference type="GO" id="GO:0046872">
    <property type="term" value="F:metal ion binding"/>
    <property type="evidence" value="ECO:0007669"/>
    <property type="project" value="UniProtKB-KW"/>
</dbReference>
<feature type="domain" description="Mur ligase central" evidence="12">
    <location>
        <begin position="46"/>
        <end position="236"/>
    </location>
</feature>
<name>A0A5P0ZGY3_9LACO</name>
<dbReference type="PROSITE" id="PS01011">
    <property type="entry name" value="FOLYLPOLYGLU_SYNT_1"/>
    <property type="match status" value="1"/>
</dbReference>
<dbReference type="SUPFAM" id="SSF53244">
    <property type="entry name" value="MurD-like peptide ligases, peptide-binding domain"/>
    <property type="match status" value="1"/>
</dbReference>
<dbReference type="PIRSF" id="PIRSF001563">
    <property type="entry name" value="Folylpolyglu_synth"/>
    <property type="match status" value="1"/>
</dbReference>
<dbReference type="PANTHER" id="PTHR11136:SF0">
    <property type="entry name" value="DIHYDROFOLATE SYNTHETASE-RELATED"/>
    <property type="match status" value="1"/>
</dbReference>
<dbReference type="GO" id="GO:0005737">
    <property type="term" value="C:cytoplasm"/>
    <property type="evidence" value="ECO:0007669"/>
    <property type="project" value="TreeGrafter"/>
</dbReference>
<dbReference type="GO" id="GO:0008841">
    <property type="term" value="F:dihydrofolate synthase activity"/>
    <property type="evidence" value="ECO:0007669"/>
    <property type="project" value="TreeGrafter"/>
</dbReference>
<comment type="caution">
    <text evidence="13">The sequence shown here is derived from an EMBL/GenBank/DDBJ whole genome shotgun (WGS) entry which is preliminary data.</text>
</comment>
<keyword evidence="5 10" id="KW-0547">Nucleotide-binding</keyword>
<dbReference type="PANTHER" id="PTHR11136">
    <property type="entry name" value="FOLYLPOLYGLUTAMATE SYNTHASE-RELATED"/>
    <property type="match status" value="1"/>
</dbReference>
<evidence type="ECO:0000256" key="3">
    <source>
        <dbReference type="ARBA" id="ARBA00022598"/>
    </source>
</evidence>
<dbReference type="RefSeq" id="WP_153382638.1">
    <property type="nucleotide sequence ID" value="NZ_VDFM01000003.1"/>
</dbReference>
<dbReference type="Gene3D" id="3.40.1190.10">
    <property type="entry name" value="Mur-like, catalytic domain"/>
    <property type="match status" value="1"/>
</dbReference>
<evidence type="ECO:0000313" key="14">
    <source>
        <dbReference type="Proteomes" id="UP000380386"/>
    </source>
</evidence>
<accession>A0A5P0ZGY3</accession>
<sequence length="422" mass="47956">MIQTYDEAIKYIHSFPKMHVRNNLDNIRKVLARLDDPQNSYPTIHVTGTNGKGTTCNYLANLIEATGKRVGVFSSPFIKVFNERIQIDHVQISNEELLDLVNEVINAAQGVDLVEFEFVTIMGFLYFRNKVDVAIIEVGIGAEHDKTNVIDPLLSIITSIDLDHEKIIGPTLKDIAIEKSGIIKKGKPIVCGKLHDSIADVIKNKSKSMNSKMFEYGNDFEITNFKINENKNQFTYVEKLVTIQDIQCRGFEKIMSVNAAIAIKAFLIYLQSSNLRADDDFIRKNIDTHYLLAREQIVREDPMIIMDGAHNIAAVDNLINSLTARWPKKAIIVLYTGMKDKDRKDILDLLSHNAKMVYVSNLDTPRSAKESDYDLMKYNNVEFISDFHSKVDQMIAEQSEDEIFVITGSFYLISELESKFNA</sequence>
<dbReference type="Pfam" id="PF08245">
    <property type="entry name" value="Mur_ligase_M"/>
    <property type="match status" value="1"/>
</dbReference>
<keyword evidence="6 10" id="KW-0067">ATP-binding</keyword>
<dbReference type="InterPro" id="IPR036565">
    <property type="entry name" value="Mur-like_cat_sf"/>
</dbReference>
<dbReference type="InterPro" id="IPR001645">
    <property type="entry name" value="Folylpolyglutamate_synth"/>
</dbReference>